<evidence type="ECO:0000313" key="3">
    <source>
        <dbReference type="EMBL" id="KIM29764.1"/>
    </source>
</evidence>
<reference evidence="4" key="2">
    <citation type="submission" date="2015-01" db="EMBL/GenBank/DDBJ databases">
        <title>Evolutionary Origins and Diversification of the Mycorrhizal Mutualists.</title>
        <authorList>
            <consortium name="DOE Joint Genome Institute"/>
            <consortium name="Mycorrhizal Genomics Consortium"/>
            <person name="Kohler A."/>
            <person name="Kuo A."/>
            <person name="Nagy L.G."/>
            <person name="Floudas D."/>
            <person name="Copeland A."/>
            <person name="Barry K.W."/>
            <person name="Cichocki N."/>
            <person name="Veneault-Fourrey C."/>
            <person name="LaButti K."/>
            <person name="Lindquist E.A."/>
            <person name="Lipzen A."/>
            <person name="Lundell T."/>
            <person name="Morin E."/>
            <person name="Murat C."/>
            <person name="Riley R."/>
            <person name="Ohm R."/>
            <person name="Sun H."/>
            <person name="Tunlid A."/>
            <person name="Henrissat B."/>
            <person name="Grigoriev I.V."/>
            <person name="Hibbett D.S."/>
            <person name="Martin F."/>
        </authorList>
    </citation>
    <scope>NUCLEOTIDE SEQUENCE [LARGE SCALE GENOMIC DNA]</scope>
    <source>
        <strain evidence="4">MAFF 305830</strain>
    </source>
</reference>
<dbReference type="Pfam" id="PF20151">
    <property type="entry name" value="DUF6533"/>
    <property type="match status" value="1"/>
</dbReference>
<evidence type="ECO:0000313" key="4">
    <source>
        <dbReference type="Proteomes" id="UP000054097"/>
    </source>
</evidence>
<keyword evidence="1" id="KW-0472">Membrane</keyword>
<dbReference type="InterPro" id="IPR045340">
    <property type="entry name" value="DUF6533"/>
</dbReference>
<keyword evidence="4" id="KW-1185">Reference proteome</keyword>
<dbReference type="HOGENOM" id="CLU_1856523_0_0_1"/>
<sequence length="138" mass="15629">MDAFTYPTEVLINTLVEVQRARAVSIICLTCVLWHQLSTMADEVRLVWRYGPLRVNSCLFLCIRYLTLLSFTIRTWSLFQSSPSSSVTARFPSSPRASFLSLSSLYVTLCSSFAFGPYTGVVDLSFHYSWLPSWSPPP</sequence>
<dbReference type="Proteomes" id="UP000054097">
    <property type="component" value="Unassembled WGS sequence"/>
</dbReference>
<evidence type="ECO:0000259" key="2">
    <source>
        <dbReference type="Pfam" id="PF20151"/>
    </source>
</evidence>
<evidence type="ECO:0000256" key="1">
    <source>
        <dbReference type="SAM" id="Phobius"/>
    </source>
</evidence>
<feature type="domain" description="DUF6533" evidence="2">
    <location>
        <begin position="24"/>
        <end position="69"/>
    </location>
</feature>
<accession>A0A0C3BCC7</accession>
<gene>
    <name evidence="3" type="ORF">M408DRAFT_107312</name>
</gene>
<name>A0A0C3BCC7_SERVB</name>
<dbReference type="EMBL" id="KN824287">
    <property type="protein sequence ID" value="KIM29764.1"/>
    <property type="molecule type" value="Genomic_DNA"/>
</dbReference>
<proteinExistence type="predicted"/>
<dbReference type="AlphaFoldDB" id="A0A0C3BCC7"/>
<reference evidence="3 4" key="1">
    <citation type="submission" date="2014-04" db="EMBL/GenBank/DDBJ databases">
        <authorList>
            <consortium name="DOE Joint Genome Institute"/>
            <person name="Kuo A."/>
            <person name="Zuccaro A."/>
            <person name="Kohler A."/>
            <person name="Nagy L.G."/>
            <person name="Floudas D."/>
            <person name="Copeland A."/>
            <person name="Barry K.W."/>
            <person name="Cichocki N."/>
            <person name="Veneault-Fourrey C."/>
            <person name="LaButti K."/>
            <person name="Lindquist E.A."/>
            <person name="Lipzen A."/>
            <person name="Lundell T."/>
            <person name="Morin E."/>
            <person name="Murat C."/>
            <person name="Sun H."/>
            <person name="Tunlid A."/>
            <person name="Henrissat B."/>
            <person name="Grigoriev I.V."/>
            <person name="Hibbett D.S."/>
            <person name="Martin F."/>
            <person name="Nordberg H.P."/>
            <person name="Cantor M.N."/>
            <person name="Hua S.X."/>
        </authorList>
    </citation>
    <scope>NUCLEOTIDE SEQUENCE [LARGE SCALE GENOMIC DNA]</scope>
    <source>
        <strain evidence="3 4">MAFF 305830</strain>
    </source>
</reference>
<keyword evidence="1" id="KW-0812">Transmembrane</keyword>
<protein>
    <recommendedName>
        <fullName evidence="2">DUF6533 domain-containing protein</fullName>
    </recommendedName>
</protein>
<feature type="transmembrane region" description="Helical" evidence="1">
    <location>
        <begin position="99"/>
        <end position="121"/>
    </location>
</feature>
<organism evidence="3 4">
    <name type="scientific">Serendipita vermifera MAFF 305830</name>
    <dbReference type="NCBI Taxonomy" id="933852"/>
    <lineage>
        <taxon>Eukaryota</taxon>
        <taxon>Fungi</taxon>
        <taxon>Dikarya</taxon>
        <taxon>Basidiomycota</taxon>
        <taxon>Agaricomycotina</taxon>
        <taxon>Agaricomycetes</taxon>
        <taxon>Sebacinales</taxon>
        <taxon>Serendipitaceae</taxon>
        <taxon>Serendipita</taxon>
    </lineage>
</organism>
<keyword evidence="1" id="KW-1133">Transmembrane helix</keyword>